<dbReference type="KEGG" id="nci:NCTC10296_00624"/>
<evidence type="ECO:0000256" key="3">
    <source>
        <dbReference type="ARBA" id="ARBA00023125"/>
    </source>
</evidence>
<dbReference type="CDD" id="cd17515">
    <property type="entry name" value="RMtype1_S_MjaORF132P_Sau1132ORF3780P-TRD1-CR1_like"/>
    <property type="match status" value="1"/>
</dbReference>
<evidence type="ECO:0000259" key="4">
    <source>
        <dbReference type="Pfam" id="PF01420"/>
    </source>
</evidence>
<dbReference type="GO" id="GO:0003677">
    <property type="term" value="F:DNA binding"/>
    <property type="evidence" value="ECO:0007669"/>
    <property type="project" value="UniProtKB-KW"/>
</dbReference>
<dbReference type="PANTHER" id="PTHR30408:SF13">
    <property type="entry name" value="TYPE I RESTRICTION ENZYME HINDI SPECIFICITY SUBUNIT"/>
    <property type="match status" value="1"/>
</dbReference>
<proteinExistence type="inferred from homology"/>
<gene>
    <name evidence="5" type="primary">hsdS</name>
    <name evidence="5" type="ORF">NCTC10296_00624</name>
</gene>
<keyword evidence="3" id="KW-0238">DNA-binding</keyword>
<evidence type="ECO:0000313" key="5">
    <source>
        <dbReference type="EMBL" id="VEE99976.1"/>
    </source>
</evidence>
<feature type="domain" description="Type I restriction modification DNA specificity" evidence="4">
    <location>
        <begin position="223"/>
        <end position="386"/>
    </location>
</feature>
<dbReference type="Gene3D" id="3.90.220.20">
    <property type="entry name" value="DNA methylase specificity domains"/>
    <property type="match status" value="2"/>
</dbReference>
<evidence type="ECO:0000256" key="2">
    <source>
        <dbReference type="ARBA" id="ARBA00022747"/>
    </source>
</evidence>
<dbReference type="SUPFAM" id="SSF116734">
    <property type="entry name" value="DNA methylase specificity domain"/>
    <property type="match status" value="2"/>
</dbReference>
<dbReference type="STRING" id="493.BWD07_03705"/>
<dbReference type="InterPro" id="IPR000055">
    <property type="entry name" value="Restrct_endonuc_typeI_TRD"/>
</dbReference>
<dbReference type="PANTHER" id="PTHR30408">
    <property type="entry name" value="TYPE-1 RESTRICTION ENZYME ECOKI SPECIFICITY PROTEIN"/>
    <property type="match status" value="1"/>
</dbReference>
<reference evidence="5 6" key="1">
    <citation type="submission" date="2018-12" db="EMBL/GenBank/DDBJ databases">
        <authorList>
            <consortium name="Pathogen Informatics"/>
        </authorList>
    </citation>
    <scope>NUCLEOTIDE SEQUENCE [LARGE SCALE GENOMIC DNA]</scope>
    <source>
        <strain evidence="5 6">NCTC10296</strain>
    </source>
</reference>
<dbReference type="OrthoDB" id="9798929at2"/>
<evidence type="ECO:0000313" key="6">
    <source>
        <dbReference type="Proteomes" id="UP000279284"/>
    </source>
</evidence>
<dbReference type="EMBL" id="LR134313">
    <property type="protein sequence ID" value="VEE99976.1"/>
    <property type="molecule type" value="Genomic_DNA"/>
</dbReference>
<dbReference type="CDD" id="cd17273">
    <property type="entry name" value="RMtype1_S_EcoJA69PI-TRD1-CR1_like"/>
    <property type="match status" value="1"/>
</dbReference>
<protein>
    <submittedName>
        <fullName evidence="5">Type I restriction enzyme</fullName>
    </submittedName>
</protein>
<sequence>MTTRHKQTAPSLRFKGFGGAWEKKTLGEIVEIIGGGTPDTTNPAYWNGDIDWYSPTEIGEHIYANGSVKKITSQGLQKSSAKMLPENKTVLFTSRASIGDMAILTKAGSTNQGFQSFVVGKELDIYFLYSMGFKIKEYALKNASGSTFLEVSKNKLLKAELFIPQLPEQAQLGNFFRELDHRITQSRALWEKSRQLKKAMLTKMFPAVGETTPKIRFKGFTGEWERKTLGEIAFSYSGGTPSIGNNKFYGGNIPFIRSGEIHSSKTELFLTQIGLENSSAKLVKKGDILYALYGATSGEVGRSQMDGAINQAILAIIPSENYDAEFISQWLKANKENIVNLYLQGGQGNLSGEIVKKIEISFPSPEEQTAIGNFFRQLDNTIALYALETEKLGRLKKALLAAMLV</sequence>
<dbReference type="RefSeq" id="WP_085416042.1">
    <property type="nucleotide sequence ID" value="NZ_CAUJPY010000018.1"/>
</dbReference>
<keyword evidence="2" id="KW-0680">Restriction system</keyword>
<dbReference type="InterPro" id="IPR044946">
    <property type="entry name" value="Restrct_endonuc_typeI_TRD_sf"/>
</dbReference>
<name>A0A448D6F8_9NEIS</name>
<dbReference type="AlphaFoldDB" id="A0A448D6F8"/>
<evidence type="ECO:0000256" key="1">
    <source>
        <dbReference type="ARBA" id="ARBA00010923"/>
    </source>
</evidence>
<keyword evidence="6" id="KW-1185">Reference proteome</keyword>
<organism evidence="5 6">
    <name type="scientific">Neisseria canis</name>
    <dbReference type="NCBI Taxonomy" id="493"/>
    <lineage>
        <taxon>Bacteria</taxon>
        <taxon>Pseudomonadati</taxon>
        <taxon>Pseudomonadota</taxon>
        <taxon>Betaproteobacteria</taxon>
        <taxon>Neisseriales</taxon>
        <taxon>Neisseriaceae</taxon>
        <taxon>Neisseria</taxon>
    </lineage>
</organism>
<dbReference type="Pfam" id="PF01420">
    <property type="entry name" value="Methylase_S"/>
    <property type="match status" value="2"/>
</dbReference>
<dbReference type="InterPro" id="IPR052021">
    <property type="entry name" value="Type-I_RS_S_subunit"/>
</dbReference>
<accession>A0A448D6F8</accession>
<dbReference type="Proteomes" id="UP000279284">
    <property type="component" value="Chromosome"/>
</dbReference>
<dbReference type="REBASE" id="287132">
    <property type="entry name" value="S.Nca10296I"/>
</dbReference>
<comment type="similarity">
    <text evidence="1">Belongs to the type-I restriction system S methylase family.</text>
</comment>
<dbReference type="GO" id="GO:0009307">
    <property type="term" value="P:DNA restriction-modification system"/>
    <property type="evidence" value="ECO:0007669"/>
    <property type="project" value="UniProtKB-KW"/>
</dbReference>
<feature type="domain" description="Type I restriction modification DNA specificity" evidence="4">
    <location>
        <begin position="21"/>
        <end position="184"/>
    </location>
</feature>